<feature type="domain" description="Putative restriction endonuclease" evidence="1">
    <location>
        <begin position="14"/>
        <end position="180"/>
    </location>
</feature>
<reference evidence="2 3" key="1">
    <citation type="submission" date="2019-08" db="EMBL/GenBank/DDBJ databases">
        <title>Deep-cultivation of Planctomycetes and their phenomic and genomic characterization uncovers novel biology.</title>
        <authorList>
            <person name="Wiegand S."/>
            <person name="Jogler M."/>
            <person name="Boedeker C."/>
            <person name="Pinto D."/>
            <person name="Vollmers J."/>
            <person name="Rivas-Marin E."/>
            <person name="Kohn T."/>
            <person name="Peeters S.H."/>
            <person name="Heuer A."/>
            <person name="Rast P."/>
            <person name="Oberbeckmann S."/>
            <person name="Bunk B."/>
            <person name="Jeske O."/>
            <person name="Meyerdierks A."/>
            <person name="Storesund J.E."/>
            <person name="Kallscheuer N."/>
            <person name="Luecker S."/>
            <person name="Lage O.M."/>
            <person name="Pohl T."/>
            <person name="Merkel B.J."/>
            <person name="Hornburger P."/>
            <person name="Mueller R.-W."/>
            <person name="Bruemmer F."/>
            <person name="Labrenz M."/>
            <person name="Spormann A.M."/>
            <person name="Op den Camp H."/>
            <person name="Overmann J."/>
            <person name="Amann R."/>
            <person name="Jetten M.S.M."/>
            <person name="Mascher T."/>
            <person name="Medema M.H."/>
            <person name="Devos D.P."/>
            <person name="Kaster A.-K."/>
            <person name="Ovreas L."/>
            <person name="Rohde M."/>
            <person name="Galperin M.Y."/>
            <person name="Jogler C."/>
        </authorList>
    </citation>
    <scope>NUCLEOTIDE SEQUENCE [LARGE SCALE GENOMIC DNA]</scope>
    <source>
        <strain evidence="2 3">OJF2</strain>
    </source>
</reference>
<accession>A0A5B9W6C3</accession>
<keyword evidence="3" id="KW-1185">Reference proteome</keyword>
<dbReference type="InterPro" id="IPR012296">
    <property type="entry name" value="Nuclease_put_TT1808"/>
</dbReference>
<dbReference type="Gene3D" id="3.90.1570.10">
    <property type="entry name" value="tt1808, chain A"/>
    <property type="match status" value="1"/>
</dbReference>
<dbReference type="InterPro" id="IPR011335">
    <property type="entry name" value="Restrct_endonuc-II-like"/>
</dbReference>
<dbReference type="PANTHER" id="PTHR34107">
    <property type="entry name" value="SLL0198 PROTEIN-RELATED"/>
    <property type="match status" value="1"/>
</dbReference>
<dbReference type="RefSeq" id="WP_148595809.1">
    <property type="nucleotide sequence ID" value="NZ_CP042997.1"/>
</dbReference>
<name>A0A5B9W6C3_9BACT</name>
<organism evidence="2 3">
    <name type="scientific">Aquisphaera giovannonii</name>
    <dbReference type="NCBI Taxonomy" id="406548"/>
    <lineage>
        <taxon>Bacteria</taxon>
        <taxon>Pseudomonadati</taxon>
        <taxon>Planctomycetota</taxon>
        <taxon>Planctomycetia</taxon>
        <taxon>Isosphaerales</taxon>
        <taxon>Isosphaeraceae</taxon>
        <taxon>Aquisphaera</taxon>
    </lineage>
</organism>
<evidence type="ECO:0000259" key="1">
    <source>
        <dbReference type="Pfam" id="PF05685"/>
    </source>
</evidence>
<dbReference type="OrthoDB" id="1807117at2"/>
<sequence>MSTAFANQALYTPDDLLSMPDAKGFELVRGRLVEKAMGLESAWVSGKLLGRLDRYAETHGTGWFFPSEAGYQCFPHDPRMVRKPDVSFVRKERLPGGVLPTGWSAIPPDLAVEVVSPKDRASELEEKLADYRIAGIPLIWVVYPESRIVMVHRRDGSVARLLEADSLSGEDVLPDFVCPIREILPPAKSAEMAPPATSAPDGPR</sequence>
<dbReference type="CDD" id="cd06260">
    <property type="entry name" value="DUF820-like"/>
    <property type="match status" value="1"/>
</dbReference>
<dbReference type="Pfam" id="PF05685">
    <property type="entry name" value="Uma2"/>
    <property type="match status" value="1"/>
</dbReference>
<gene>
    <name evidence="2" type="ORF">OJF2_46480</name>
</gene>
<evidence type="ECO:0000313" key="3">
    <source>
        <dbReference type="Proteomes" id="UP000324233"/>
    </source>
</evidence>
<proteinExistence type="predicted"/>
<dbReference type="Proteomes" id="UP000324233">
    <property type="component" value="Chromosome"/>
</dbReference>
<evidence type="ECO:0000313" key="2">
    <source>
        <dbReference type="EMBL" id="QEH36088.1"/>
    </source>
</evidence>
<protein>
    <recommendedName>
        <fullName evidence="1">Putative restriction endonuclease domain-containing protein</fullName>
    </recommendedName>
</protein>
<dbReference type="InterPro" id="IPR008538">
    <property type="entry name" value="Uma2"/>
</dbReference>
<dbReference type="EMBL" id="CP042997">
    <property type="protein sequence ID" value="QEH36088.1"/>
    <property type="molecule type" value="Genomic_DNA"/>
</dbReference>
<dbReference type="AlphaFoldDB" id="A0A5B9W6C3"/>
<dbReference type="PANTHER" id="PTHR34107:SF1">
    <property type="entry name" value="SLL0198 PROTEIN"/>
    <property type="match status" value="1"/>
</dbReference>
<dbReference type="SUPFAM" id="SSF52980">
    <property type="entry name" value="Restriction endonuclease-like"/>
    <property type="match status" value="1"/>
</dbReference>
<dbReference type="KEGG" id="agv:OJF2_46480"/>